<dbReference type="AlphaFoldDB" id="A0AAE3ESJ6"/>
<dbReference type="PIRSF" id="PIRSF001413">
    <property type="entry name" value="Trp_syn_beta"/>
    <property type="match status" value="1"/>
</dbReference>
<dbReference type="NCBIfam" id="NF009057">
    <property type="entry name" value="PRK12391.1"/>
    <property type="match status" value="1"/>
</dbReference>
<gene>
    <name evidence="12" type="primary">trpB</name>
    <name evidence="14" type="ORF">K8352_01330</name>
</gene>
<keyword evidence="6 12" id="KW-0028">Amino-acid biosynthesis</keyword>
<dbReference type="InterPro" id="IPR006654">
    <property type="entry name" value="Trp_synth_beta"/>
</dbReference>
<accession>A0AAE3ESJ6</accession>
<evidence type="ECO:0000313" key="14">
    <source>
        <dbReference type="EMBL" id="MCG2459384.1"/>
    </source>
</evidence>
<dbReference type="Pfam" id="PF00291">
    <property type="entry name" value="PALP"/>
    <property type="match status" value="1"/>
</dbReference>
<dbReference type="GO" id="GO:0005737">
    <property type="term" value="C:cytoplasm"/>
    <property type="evidence" value="ECO:0007669"/>
    <property type="project" value="TreeGrafter"/>
</dbReference>
<evidence type="ECO:0000256" key="1">
    <source>
        <dbReference type="ARBA" id="ARBA00001933"/>
    </source>
</evidence>
<dbReference type="PANTHER" id="PTHR48077">
    <property type="entry name" value="TRYPTOPHAN SYNTHASE-RELATED"/>
    <property type="match status" value="1"/>
</dbReference>
<comment type="pathway">
    <text evidence="3 12">Amino-acid biosynthesis; L-tryptophan biosynthesis; L-tryptophan from chorismate: step 5/5.</text>
</comment>
<evidence type="ECO:0000256" key="5">
    <source>
        <dbReference type="ARBA" id="ARBA00011270"/>
    </source>
</evidence>
<dbReference type="SUPFAM" id="SSF53686">
    <property type="entry name" value="Tryptophan synthase beta subunit-like PLP-dependent enzymes"/>
    <property type="match status" value="1"/>
</dbReference>
<feature type="modified residue" description="N6-(pyridoxal phosphate)lysine" evidence="12">
    <location>
        <position position="112"/>
    </location>
</feature>
<proteinExistence type="inferred from homology"/>
<dbReference type="InterPro" id="IPR006316">
    <property type="entry name" value="Trp_synth_b-like"/>
</dbReference>
<name>A0AAE3ESJ6_9FLAO</name>
<evidence type="ECO:0000256" key="6">
    <source>
        <dbReference type="ARBA" id="ARBA00022605"/>
    </source>
</evidence>
<evidence type="ECO:0000256" key="3">
    <source>
        <dbReference type="ARBA" id="ARBA00004733"/>
    </source>
</evidence>
<comment type="subunit">
    <text evidence="5 12">Tetramer of two alpha and two beta chains.</text>
</comment>
<keyword evidence="15" id="KW-1185">Reference proteome</keyword>
<evidence type="ECO:0000313" key="15">
    <source>
        <dbReference type="Proteomes" id="UP001200642"/>
    </source>
</evidence>
<dbReference type="CDD" id="cd06446">
    <property type="entry name" value="Trp-synth_B"/>
    <property type="match status" value="1"/>
</dbReference>
<evidence type="ECO:0000256" key="11">
    <source>
        <dbReference type="ARBA" id="ARBA00049047"/>
    </source>
</evidence>
<evidence type="ECO:0000256" key="8">
    <source>
        <dbReference type="ARBA" id="ARBA00022898"/>
    </source>
</evidence>
<dbReference type="GO" id="GO:0004834">
    <property type="term" value="F:tryptophan synthase activity"/>
    <property type="evidence" value="ECO:0007669"/>
    <property type="project" value="UniProtKB-UniRule"/>
</dbReference>
<protein>
    <recommendedName>
        <fullName evidence="12">Tryptophan synthase beta chain</fullName>
        <ecNumber evidence="12">4.2.1.20</ecNumber>
    </recommendedName>
</protein>
<evidence type="ECO:0000256" key="4">
    <source>
        <dbReference type="ARBA" id="ARBA00009982"/>
    </source>
</evidence>
<dbReference type="InterPro" id="IPR001926">
    <property type="entry name" value="TrpB-like_PALP"/>
</dbReference>
<comment type="function">
    <text evidence="2 12">The beta subunit is responsible for the synthesis of L-tryptophan from indole and L-serine.</text>
</comment>
<dbReference type="InterPro" id="IPR036052">
    <property type="entry name" value="TrpB-like_PALP_sf"/>
</dbReference>
<keyword evidence="9 12" id="KW-0057">Aromatic amino acid biosynthesis</keyword>
<keyword evidence="7 12" id="KW-0822">Tryptophan biosynthesis</keyword>
<dbReference type="PANTHER" id="PTHR48077:SF6">
    <property type="entry name" value="TRYPTOPHAN SYNTHASE"/>
    <property type="match status" value="1"/>
</dbReference>
<comment type="similarity">
    <text evidence="4 12">Belongs to the TrpB family.</text>
</comment>
<comment type="catalytic activity">
    <reaction evidence="11 12">
        <text>(1S,2R)-1-C-(indol-3-yl)glycerol 3-phosphate + L-serine = D-glyceraldehyde 3-phosphate + L-tryptophan + H2O</text>
        <dbReference type="Rhea" id="RHEA:10532"/>
        <dbReference type="ChEBI" id="CHEBI:15377"/>
        <dbReference type="ChEBI" id="CHEBI:33384"/>
        <dbReference type="ChEBI" id="CHEBI:57912"/>
        <dbReference type="ChEBI" id="CHEBI:58866"/>
        <dbReference type="ChEBI" id="CHEBI:59776"/>
        <dbReference type="EC" id="4.2.1.20"/>
    </reaction>
</comment>
<sequence length="454" mass="50065">MKNRKITLEEKEIPEKWYNIVADMPNKPLPPLHPGTKEPIGPDALAPLFPEELIKQEVSQEKWIDIPDEVRNIYSIWRPTPLYRAYGLEKALDTPAKIYYKYEGTSPSGSHKPNTAVPQAYYNKKEGIKRITTETGAGQWGSALAFACNHFDMECEVYMVRLSYDHKPYRKVMMNTWGAKVFPSPSNATGAGRKILEKYPDTTGSLGIAISEAVERAATNADTKYALGSVLNHVKLHQTIIGQEAVAQMQKAGDMPDIVIAPFGGGSNFAGLAFPFLRLNLAEGRKIRCIASEPTSCPKLTRGVFRYDFGDTVGMTPLLPMYTLGHNFVPAPIHAGGLRYHGAGVIVSQLLRDKLIEALAHDNVEVFKAGVLFARTEGIIPAPEAAHGIATAIAEAKKCKEEGVSRTILFNLCGHGNFDMKAYEDYFDGKIMQHELSSEEIDASLAQLDTPEIN</sequence>
<dbReference type="Gene3D" id="3.40.50.1100">
    <property type="match status" value="2"/>
</dbReference>
<dbReference type="Proteomes" id="UP001200642">
    <property type="component" value="Unassembled WGS sequence"/>
</dbReference>
<dbReference type="RefSeq" id="WP_317900529.1">
    <property type="nucleotide sequence ID" value="NZ_JAIRBC010000001.1"/>
</dbReference>
<reference evidence="14" key="1">
    <citation type="submission" date="2023-02" db="EMBL/GenBank/DDBJ databases">
        <title>Genome of Flavobacteriaceae gen. nov. sp. strain F89.</title>
        <authorList>
            <person name="Wang Y."/>
        </authorList>
    </citation>
    <scope>NUCLEOTIDE SEQUENCE</scope>
    <source>
        <strain evidence="14">F89</strain>
    </source>
</reference>
<feature type="domain" description="Tryptophan synthase beta chain-like PALP" evidence="13">
    <location>
        <begin position="77"/>
        <end position="414"/>
    </location>
</feature>
<evidence type="ECO:0000256" key="7">
    <source>
        <dbReference type="ARBA" id="ARBA00022822"/>
    </source>
</evidence>
<dbReference type="NCBIfam" id="TIGR01415">
    <property type="entry name" value="trpB_rel"/>
    <property type="match status" value="1"/>
</dbReference>
<evidence type="ECO:0000256" key="10">
    <source>
        <dbReference type="ARBA" id="ARBA00023239"/>
    </source>
</evidence>
<dbReference type="PIRSF" id="PIRSF500824">
    <property type="entry name" value="TrpB_prok"/>
    <property type="match status" value="1"/>
</dbReference>
<keyword evidence="8 12" id="KW-0663">Pyridoxal phosphate</keyword>
<keyword evidence="10 12" id="KW-0456">Lyase</keyword>
<dbReference type="InterPro" id="IPR023026">
    <property type="entry name" value="Trp_synth_beta/beta-like"/>
</dbReference>
<organism evidence="14 15">
    <name type="scientific">Cerina litoralis</name>
    <dbReference type="NCBI Taxonomy" id="2874477"/>
    <lineage>
        <taxon>Bacteria</taxon>
        <taxon>Pseudomonadati</taxon>
        <taxon>Bacteroidota</taxon>
        <taxon>Flavobacteriia</taxon>
        <taxon>Flavobacteriales</taxon>
        <taxon>Flavobacteriaceae</taxon>
        <taxon>Cerina</taxon>
    </lineage>
</organism>
<dbReference type="HAMAP" id="MF_00133">
    <property type="entry name" value="Trp_synth_beta"/>
    <property type="match status" value="1"/>
</dbReference>
<dbReference type="EC" id="4.2.1.20" evidence="12"/>
<dbReference type="EMBL" id="JAIRBC010000001">
    <property type="protein sequence ID" value="MCG2459384.1"/>
    <property type="molecule type" value="Genomic_DNA"/>
</dbReference>
<evidence type="ECO:0000256" key="9">
    <source>
        <dbReference type="ARBA" id="ARBA00023141"/>
    </source>
</evidence>
<comment type="caution">
    <text evidence="14">The sequence shown here is derived from an EMBL/GenBank/DDBJ whole genome shotgun (WGS) entry which is preliminary data.</text>
</comment>
<evidence type="ECO:0000256" key="2">
    <source>
        <dbReference type="ARBA" id="ARBA00002786"/>
    </source>
</evidence>
<dbReference type="GO" id="GO:0052684">
    <property type="term" value="F:L-serine hydro-lyase (adding indole, L-tryptophan-forming) activity"/>
    <property type="evidence" value="ECO:0007669"/>
    <property type="project" value="TreeGrafter"/>
</dbReference>
<evidence type="ECO:0000256" key="12">
    <source>
        <dbReference type="HAMAP-Rule" id="MF_00133"/>
    </source>
</evidence>
<dbReference type="GO" id="GO:0030170">
    <property type="term" value="F:pyridoxal phosphate binding"/>
    <property type="evidence" value="ECO:0007669"/>
    <property type="project" value="InterPro"/>
</dbReference>
<comment type="cofactor">
    <cofactor evidence="1 12">
        <name>pyridoxal 5'-phosphate</name>
        <dbReference type="ChEBI" id="CHEBI:597326"/>
    </cofactor>
</comment>
<evidence type="ECO:0000259" key="13">
    <source>
        <dbReference type="Pfam" id="PF00291"/>
    </source>
</evidence>